<feature type="transmembrane region" description="Helical" evidence="9">
    <location>
        <begin position="128"/>
        <end position="160"/>
    </location>
</feature>
<protein>
    <recommendedName>
        <fullName evidence="12">DUF2029 domain-containing protein</fullName>
    </recommendedName>
</protein>
<feature type="transmembrane region" description="Helical" evidence="9">
    <location>
        <begin position="86"/>
        <end position="107"/>
    </location>
</feature>
<evidence type="ECO:0000256" key="4">
    <source>
        <dbReference type="ARBA" id="ARBA00022692"/>
    </source>
</evidence>
<evidence type="ECO:0000256" key="6">
    <source>
        <dbReference type="ARBA" id="ARBA00023136"/>
    </source>
</evidence>
<evidence type="ECO:0000313" key="11">
    <source>
        <dbReference type="Proteomes" id="UP000236047"/>
    </source>
</evidence>
<keyword evidence="4 9" id="KW-0812">Transmembrane</keyword>
<keyword evidence="11" id="KW-1185">Reference proteome</keyword>
<dbReference type="InterPro" id="IPR018584">
    <property type="entry name" value="GT87"/>
</dbReference>
<feature type="transmembrane region" description="Helical" evidence="9">
    <location>
        <begin position="297"/>
        <end position="319"/>
    </location>
</feature>
<proteinExistence type="inferred from homology"/>
<evidence type="ECO:0000256" key="9">
    <source>
        <dbReference type="SAM" id="Phobius"/>
    </source>
</evidence>
<evidence type="ECO:0000313" key="10">
    <source>
        <dbReference type="EMBL" id="PNE39741.1"/>
    </source>
</evidence>
<evidence type="ECO:0000256" key="1">
    <source>
        <dbReference type="ARBA" id="ARBA00004651"/>
    </source>
</evidence>
<feature type="transmembrane region" description="Helical" evidence="9">
    <location>
        <begin position="257"/>
        <end position="285"/>
    </location>
</feature>
<organism evidence="10 11">
    <name type="scientific">Streptomyces noursei</name>
    <name type="common">Streptomyces albulus</name>
    <dbReference type="NCBI Taxonomy" id="1971"/>
    <lineage>
        <taxon>Bacteria</taxon>
        <taxon>Bacillati</taxon>
        <taxon>Actinomycetota</taxon>
        <taxon>Actinomycetes</taxon>
        <taxon>Kitasatosporales</taxon>
        <taxon>Streptomycetaceae</taxon>
        <taxon>Streptomyces</taxon>
    </lineage>
</organism>
<reference evidence="11" key="1">
    <citation type="submission" date="2015-09" db="EMBL/GenBank/DDBJ databases">
        <authorList>
            <person name="Graham D.E."/>
            <person name="Mahan K.M."/>
            <person name="Klingeman D.M."/>
            <person name="Fida T."/>
            <person name="Giannone R.J."/>
            <person name="Hettich R.L."/>
            <person name="Parry R.J."/>
            <person name="Spain J.C."/>
        </authorList>
    </citation>
    <scope>NUCLEOTIDE SEQUENCE [LARGE SCALE GENOMIC DNA]</scope>
    <source>
        <strain evidence="11">JCM 4701</strain>
    </source>
</reference>
<evidence type="ECO:0000256" key="8">
    <source>
        <dbReference type="SAM" id="MobiDB-lite"/>
    </source>
</evidence>
<dbReference type="EMBL" id="LJSN01000003">
    <property type="protein sequence ID" value="PNE39741.1"/>
    <property type="molecule type" value="Genomic_DNA"/>
</dbReference>
<keyword evidence="2" id="KW-1003">Cell membrane</keyword>
<name>A0A2N8PFF3_STRNR</name>
<keyword evidence="3" id="KW-0808">Transferase</keyword>
<evidence type="ECO:0000256" key="3">
    <source>
        <dbReference type="ARBA" id="ARBA00022679"/>
    </source>
</evidence>
<dbReference type="GO" id="GO:0016758">
    <property type="term" value="F:hexosyltransferase activity"/>
    <property type="evidence" value="ECO:0007669"/>
    <property type="project" value="InterPro"/>
</dbReference>
<keyword evidence="6 9" id="KW-0472">Membrane</keyword>
<gene>
    <name evidence="10" type="ORF">AOB60_32645</name>
</gene>
<evidence type="ECO:0000256" key="2">
    <source>
        <dbReference type="ARBA" id="ARBA00022475"/>
    </source>
</evidence>
<evidence type="ECO:0000256" key="7">
    <source>
        <dbReference type="ARBA" id="ARBA00024033"/>
    </source>
</evidence>
<feature type="compositionally biased region" description="Basic and acidic residues" evidence="8">
    <location>
        <begin position="373"/>
        <end position="384"/>
    </location>
</feature>
<dbReference type="Pfam" id="PF09594">
    <property type="entry name" value="GT87"/>
    <property type="match status" value="1"/>
</dbReference>
<keyword evidence="5 9" id="KW-1133">Transmembrane helix</keyword>
<dbReference type="GO" id="GO:0005886">
    <property type="term" value="C:plasma membrane"/>
    <property type="evidence" value="ECO:0007669"/>
    <property type="project" value="UniProtKB-SubCell"/>
</dbReference>
<feature type="transmembrane region" description="Helical" evidence="9">
    <location>
        <begin position="172"/>
        <end position="197"/>
    </location>
</feature>
<sequence length="412" mass="42843">MSTRLPLAIAVVGTVGLPLLLLVLAGSAQLEVAVVQRSGDLLLHSGSPYIPAPATVADYNPYLPGMAVFGLPHALFGDGPLTDARWWMAGTFFLSTAGAVTTLVRSARAAPDRRKGPRDASRRDSVSAALWLAVCPLVALPLVVGGIDLPVIGLMCWGLATAGRGKPVRAGLLLGIAAALKWTAWPALPVAFALVATRHGRRQALTCGATAMLAVATVVLPFLLIDPRGFAENVLAFPLGLGTTASPAESPLPGRLLAAYVPGGTLIAMVLLAVAALGIAASLLIRPPRTVPAAADRLAMGLALAMALMPATRFGYLVYPLVLWAWPRLAHATAGSRTPAGHCSPSRPLVDSATRTALPRHSRPGAVPHPQQRRTDDRERRCGERPLSGPPQTADGAGRKRADPEPGEETAP</sequence>
<accession>A0A2N8PFF3</accession>
<feature type="region of interest" description="Disordered" evidence="8">
    <location>
        <begin position="335"/>
        <end position="412"/>
    </location>
</feature>
<evidence type="ECO:0008006" key="12">
    <source>
        <dbReference type="Google" id="ProtNLM"/>
    </source>
</evidence>
<comment type="similarity">
    <text evidence="7">Belongs to the glycosyltransferase 87 family.</text>
</comment>
<comment type="subcellular location">
    <subcellularLocation>
        <location evidence="1">Cell membrane</location>
        <topology evidence="1">Multi-pass membrane protein</topology>
    </subcellularLocation>
</comment>
<comment type="caution">
    <text evidence="10">The sequence shown here is derived from an EMBL/GenBank/DDBJ whole genome shotgun (WGS) entry which is preliminary data.</text>
</comment>
<evidence type="ECO:0000256" key="5">
    <source>
        <dbReference type="ARBA" id="ARBA00022989"/>
    </source>
</evidence>
<feature type="transmembrane region" description="Helical" evidence="9">
    <location>
        <begin position="204"/>
        <end position="225"/>
    </location>
</feature>
<dbReference type="Proteomes" id="UP000236047">
    <property type="component" value="Unassembled WGS sequence"/>
</dbReference>
<dbReference type="AlphaFoldDB" id="A0A2N8PFF3"/>